<comment type="similarity">
    <text evidence="1">Belongs to the ROK (NagC/XylR) family.</text>
</comment>
<name>A0ABR7VJ02_VIRHA</name>
<dbReference type="PANTHER" id="PTHR18964:SF170">
    <property type="entry name" value="SUGAR KINASE"/>
    <property type="match status" value="1"/>
</dbReference>
<gene>
    <name evidence="2" type="ORF">IC602_01355</name>
</gene>
<dbReference type="SUPFAM" id="SSF53067">
    <property type="entry name" value="Actin-like ATPase domain"/>
    <property type="match status" value="1"/>
</dbReference>
<dbReference type="Proteomes" id="UP000621631">
    <property type="component" value="Unassembled WGS sequence"/>
</dbReference>
<dbReference type="InterPro" id="IPR043129">
    <property type="entry name" value="ATPase_NBD"/>
</dbReference>
<evidence type="ECO:0000313" key="3">
    <source>
        <dbReference type="Proteomes" id="UP000621631"/>
    </source>
</evidence>
<keyword evidence="3" id="KW-1185">Reference proteome</keyword>
<dbReference type="Gene3D" id="3.30.420.40">
    <property type="match status" value="2"/>
</dbReference>
<comment type="caution">
    <text evidence="2">The sequence shown here is derived from an EMBL/GenBank/DDBJ whole genome shotgun (WGS) entry which is preliminary data.</text>
</comment>
<dbReference type="EMBL" id="JACWEZ010000001">
    <property type="protein sequence ID" value="MBD1221256.1"/>
    <property type="molecule type" value="Genomic_DNA"/>
</dbReference>
<organism evidence="2 3">
    <name type="scientific">Virgibacillus halodenitrificans</name>
    <name type="common">Bacillus halodenitrificans</name>
    <dbReference type="NCBI Taxonomy" id="1482"/>
    <lineage>
        <taxon>Bacteria</taxon>
        <taxon>Bacillati</taxon>
        <taxon>Bacillota</taxon>
        <taxon>Bacilli</taxon>
        <taxon>Bacillales</taxon>
        <taxon>Bacillaceae</taxon>
        <taxon>Virgibacillus</taxon>
    </lineage>
</organism>
<proteinExistence type="inferred from homology"/>
<accession>A0ABR7VJ02</accession>
<dbReference type="InterPro" id="IPR000600">
    <property type="entry name" value="ROK"/>
</dbReference>
<evidence type="ECO:0000256" key="1">
    <source>
        <dbReference type="ARBA" id="ARBA00006479"/>
    </source>
</evidence>
<dbReference type="RefSeq" id="WP_189776629.1">
    <property type="nucleotide sequence ID" value="NZ_JACWEZ010000001.1"/>
</dbReference>
<sequence>MTNVLTFDLGGTYIKYGVVNHDGAILTKDNIKTPEQLDELLAIIGDCQKNYSQYKLEGIAISAPGAVSDHGVIYGSSAIPYIHGPNIKTLIESKTGLAVSIENDANCAALAEVWKGSAVGKNDIAVVVIGTGIGGALIKNGFIHKGTHLHGGEFGYMILDSDNLGKGMSTFSEVASTYSIIKRVAYEKNIDPTLLTGENVFLQAEKGDEICQHAIEEFYRMLAIGLYNIQYMYDPELILIGGGISFRKELISKLKEELRSITGKIEVATLMPAIDRCYFSANANMVGAVYDFLQKTKQNN</sequence>
<dbReference type="CDD" id="cd24152">
    <property type="entry name" value="ASKHA_NBD_ROK-like"/>
    <property type="match status" value="1"/>
</dbReference>
<dbReference type="PANTHER" id="PTHR18964">
    <property type="entry name" value="ROK (REPRESSOR, ORF, KINASE) FAMILY"/>
    <property type="match status" value="1"/>
</dbReference>
<dbReference type="Pfam" id="PF00480">
    <property type="entry name" value="ROK"/>
    <property type="match status" value="1"/>
</dbReference>
<protein>
    <submittedName>
        <fullName evidence="2">ROK family protein</fullName>
    </submittedName>
</protein>
<reference evidence="2 3" key="1">
    <citation type="submission" date="2020-09" db="EMBL/GenBank/DDBJ databases">
        <title>Draft Genome Sequences of Oil-Oxidizing Bacteria Halomonas titanicae, Marinobacter lutaoensis, and Virgibacillus halodenitrificans Isolated from Highly Saline Environments.</title>
        <authorList>
            <person name="Grouzdev D.S."/>
            <person name="Sokolova D.S."/>
            <person name="Semenova E.M."/>
            <person name="Borzenkov I.A."/>
            <person name="Bidzhieva S.K."/>
            <person name="Poltaraus A.B."/>
            <person name="Nazina T.N."/>
        </authorList>
    </citation>
    <scope>NUCLEOTIDE SEQUENCE [LARGE SCALE GENOMIC DNA]</scope>
    <source>
        <strain evidence="2 3">VKM B-3472D</strain>
    </source>
</reference>
<evidence type="ECO:0000313" key="2">
    <source>
        <dbReference type="EMBL" id="MBD1221256.1"/>
    </source>
</evidence>